<evidence type="ECO:0000259" key="2">
    <source>
        <dbReference type="Pfam" id="PF07498"/>
    </source>
</evidence>
<evidence type="ECO:0000313" key="4">
    <source>
        <dbReference type="Proteomes" id="UP000318053"/>
    </source>
</evidence>
<proteinExistence type="predicted"/>
<feature type="region of interest" description="Disordered" evidence="1">
    <location>
        <begin position="1"/>
        <end position="99"/>
    </location>
</feature>
<name>A0A5C5YGR1_9BACT</name>
<reference evidence="3 4" key="1">
    <citation type="submission" date="2019-02" db="EMBL/GenBank/DDBJ databases">
        <title>Deep-cultivation of Planctomycetes and their phenomic and genomic characterization uncovers novel biology.</title>
        <authorList>
            <person name="Wiegand S."/>
            <person name="Jogler M."/>
            <person name="Boedeker C."/>
            <person name="Pinto D."/>
            <person name="Vollmers J."/>
            <person name="Rivas-Marin E."/>
            <person name="Kohn T."/>
            <person name="Peeters S.H."/>
            <person name="Heuer A."/>
            <person name="Rast P."/>
            <person name="Oberbeckmann S."/>
            <person name="Bunk B."/>
            <person name="Jeske O."/>
            <person name="Meyerdierks A."/>
            <person name="Storesund J.E."/>
            <person name="Kallscheuer N."/>
            <person name="Luecker S."/>
            <person name="Lage O.M."/>
            <person name="Pohl T."/>
            <person name="Merkel B.J."/>
            <person name="Hornburger P."/>
            <person name="Mueller R.-W."/>
            <person name="Bruemmer F."/>
            <person name="Labrenz M."/>
            <person name="Spormann A.M."/>
            <person name="Op Den Camp H."/>
            <person name="Overmann J."/>
            <person name="Amann R."/>
            <person name="Jetten M.S.M."/>
            <person name="Mascher T."/>
            <person name="Medema M.H."/>
            <person name="Devos D.P."/>
            <person name="Kaster A.-K."/>
            <person name="Ovreas L."/>
            <person name="Rohde M."/>
            <person name="Galperin M.Y."/>
            <person name="Jogler C."/>
        </authorList>
    </citation>
    <scope>NUCLEOTIDE SEQUENCE [LARGE SCALE GENOMIC DNA]</scope>
    <source>
        <strain evidence="3 4">CA85</strain>
    </source>
</reference>
<feature type="compositionally biased region" description="Basic and acidic residues" evidence="1">
    <location>
        <begin position="1"/>
        <end position="26"/>
    </location>
</feature>
<dbReference type="Pfam" id="PF07498">
    <property type="entry name" value="Rho_N"/>
    <property type="match status" value="1"/>
</dbReference>
<dbReference type="GO" id="GO:0006353">
    <property type="term" value="P:DNA-templated transcription termination"/>
    <property type="evidence" value="ECO:0007669"/>
    <property type="project" value="InterPro"/>
</dbReference>
<evidence type="ECO:0000256" key="1">
    <source>
        <dbReference type="SAM" id="MobiDB-lite"/>
    </source>
</evidence>
<dbReference type="EMBL" id="SJPK01000002">
    <property type="protein sequence ID" value="TWT74219.1"/>
    <property type="molecule type" value="Genomic_DNA"/>
</dbReference>
<organism evidence="3 4">
    <name type="scientific">Allorhodopirellula solitaria</name>
    <dbReference type="NCBI Taxonomy" id="2527987"/>
    <lineage>
        <taxon>Bacteria</taxon>
        <taxon>Pseudomonadati</taxon>
        <taxon>Planctomycetota</taxon>
        <taxon>Planctomycetia</taxon>
        <taxon>Pirellulales</taxon>
        <taxon>Pirellulaceae</taxon>
        <taxon>Allorhodopirellula</taxon>
    </lineage>
</organism>
<feature type="domain" description="Rho termination factor-like N-terminal" evidence="2">
    <location>
        <begin position="66"/>
        <end position="99"/>
    </location>
</feature>
<dbReference type="Proteomes" id="UP000318053">
    <property type="component" value="Unassembled WGS sequence"/>
</dbReference>
<comment type="caution">
    <text evidence="3">The sequence shown here is derived from an EMBL/GenBank/DDBJ whole genome shotgun (WGS) entry which is preliminary data.</text>
</comment>
<dbReference type="AlphaFoldDB" id="A0A5C5YGR1"/>
<evidence type="ECO:0000313" key="3">
    <source>
        <dbReference type="EMBL" id="TWT74219.1"/>
    </source>
</evidence>
<keyword evidence="4" id="KW-1185">Reference proteome</keyword>
<gene>
    <name evidence="3" type="ORF">CA85_11060</name>
</gene>
<dbReference type="InterPro" id="IPR011112">
    <property type="entry name" value="Rho-like_N"/>
</dbReference>
<dbReference type="SUPFAM" id="SSF68912">
    <property type="entry name" value="Rho N-terminal domain-like"/>
    <property type="match status" value="1"/>
</dbReference>
<dbReference type="InterPro" id="IPR036269">
    <property type="entry name" value="Rho_N_sf"/>
</dbReference>
<dbReference type="OrthoDB" id="215254at2"/>
<dbReference type="RefSeq" id="WP_146390239.1">
    <property type="nucleotide sequence ID" value="NZ_SJPK01000002.1"/>
</dbReference>
<feature type="compositionally biased region" description="Polar residues" evidence="1">
    <location>
        <begin position="49"/>
        <end position="61"/>
    </location>
</feature>
<protein>
    <recommendedName>
        <fullName evidence="2">Rho termination factor-like N-terminal domain-containing protein</fullName>
    </recommendedName>
</protein>
<dbReference type="Gene3D" id="1.10.720.10">
    <property type="match status" value="1"/>
</dbReference>
<accession>A0A5C5YGR1</accession>
<feature type="compositionally biased region" description="Basic and acidic residues" evidence="1">
    <location>
        <begin position="62"/>
        <end position="99"/>
    </location>
</feature>
<sequence>MAKWSDKDERQYEHVKDSELDRGKSEDEAEEIAARTVNKQRRNEDRTPNKTTQGTGNPNTSLDDRTVEELRNRAAELSIRGRSDMSKQELIDAIRDANA</sequence>